<protein>
    <submittedName>
        <fullName evidence="1">Uncharacterized protein</fullName>
    </submittedName>
</protein>
<evidence type="ECO:0000313" key="1">
    <source>
        <dbReference type="EMBL" id="RYM04575.1"/>
    </source>
</evidence>
<accession>A0A4Q4JE64</accession>
<gene>
    <name evidence="1" type="ORF">EWH08_08355</name>
</gene>
<organism evidence="1 2">
    <name type="scientific">Sphingobium indicum</name>
    <dbReference type="NCBI Taxonomy" id="332055"/>
    <lineage>
        <taxon>Bacteria</taxon>
        <taxon>Pseudomonadati</taxon>
        <taxon>Pseudomonadota</taxon>
        <taxon>Alphaproteobacteria</taxon>
        <taxon>Sphingomonadales</taxon>
        <taxon>Sphingomonadaceae</taxon>
        <taxon>Sphingobium</taxon>
    </lineage>
</organism>
<sequence>MVALADSLFDIAGPAQELTAELTREWSNQLINQIRAVDPNYRFDSLGFPQTLHGQVNQLNTLRFDQAVAFLRTGNEVRPLQVETLRFVQERVDQAYAEGIKLLRAGRLNIRLSEQEALGNFIDRRVRSDLRRRYHQYGIDAAGKGPVRVNRRENDSSGSELSFRLPDIRVGNIAYDVTLTQKTLRTPQVRGFFDADFRPTHVVIIRLRQIGAESSYIITRPEAKR</sequence>
<evidence type="ECO:0000313" key="2">
    <source>
        <dbReference type="Proteomes" id="UP000292734"/>
    </source>
</evidence>
<dbReference type="EMBL" id="SEOM01000001">
    <property type="protein sequence ID" value="RYM04575.1"/>
    <property type="molecule type" value="Genomic_DNA"/>
</dbReference>
<dbReference type="AlphaFoldDB" id="A0A4Q4JE64"/>
<comment type="caution">
    <text evidence="1">The sequence shown here is derived from an EMBL/GenBank/DDBJ whole genome shotgun (WGS) entry which is preliminary data.</text>
</comment>
<dbReference type="Proteomes" id="UP000292734">
    <property type="component" value="Unassembled WGS sequence"/>
</dbReference>
<name>A0A4Q4JE64_9SPHN</name>
<reference evidence="1 2" key="1">
    <citation type="submission" date="2019-02" db="EMBL/GenBank/DDBJ databases">
        <authorList>
            <person name="Feng G."/>
        </authorList>
    </citation>
    <scope>NUCLEOTIDE SEQUENCE [LARGE SCALE GENOMIC DNA]</scope>
    <source>
        <strain evidence="1 2">DSM 26779</strain>
    </source>
</reference>
<proteinExistence type="predicted"/>